<comment type="caution">
    <text evidence="1">The sequence shown here is derived from an EMBL/GenBank/DDBJ whole genome shotgun (WGS) entry which is preliminary data.</text>
</comment>
<dbReference type="Proteomes" id="UP000235778">
    <property type="component" value="Unassembled WGS sequence"/>
</dbReference>
<proteinExistence type="predicted"/>
<gene>
    <name evidence="1" type="ORF">BCV30_20775</name>
</gene>
<protein>
    <submittedName>
        <fullName evidence="1">Uncharacterized protein</fullName>
    </submittedName>
</protein>
<evidence type="ECO:0000313" key="2">
    <source>
        <dbReference type="Proteomes" id="UP000235778"/>
    </source>
</evidence>
<organism evidence="1 2">
    <name type="scientific">Vibrio lentus</name>
    <dbReference type="NCBI Taxonomy" id="136468"/>
    <lineage>
        <taxon>Bacteria</taxon>
        <taxon>Pseudomonadati</taxon>
        <taxon>Pseudomonadota</taxon>
        <taxon>Gammaproteobacteria</taxon>
        <taxon>Vibrionales</taxon>
        <taxon>Vibrionaceae</taxon>
        <taxon>Vibrio</taxon>
    </lineage>
</organism>
<reference evidence="2" key="1">
    <citation type="submission" date="2016-07" db="EMBL/GenBank/DDBJ databases">
        <title>Nontailed viruses are major unrecognized killers of bacteria in the ocean.</title>
        <authorList>
            <person name="Kauffman K."/>
            <person name="Hussain F."/>
            <person name="Yang J."/>
            <person name="Arevalo P."/>
            <person name="Brown J."/>
            <person name="Cutler M."/>
            <person name="Kelly L."/>
            <person name="Polz M.F."/>
        </authorList>
    </citation>
    <scope>NUCLEOTIDE SEQUENCE [LARGE SCALE GENOMIC DNA]</scope>
    <source>
        <strain evidence="2">10N.286.55.C1</strain>
    </source>
</reference>
<name>A0A1B9QE58_9VIBR</name>
<dbReference type="EMBL" id="MCSI01000197">
    <property type="protein sequence ID" value="PME55316.1"/>
    <property type="molecule type" value="Genomic_DNA"/>
</dbReference>
<dbReference type="AlphaFoldDB" id="A0A1B9QE58"/>
<accession>A0A1B9QE58</accession>
<sequence>MITGIYWVYTEETCFKAGIKRKQKKRKVAIATFRNSLQGKGLRNLALVLVGNLLLVTIC</sequence>
<evidence type="ECO:0000313" key="1">
    <source>
        <dbReference type="EMBL" id="PME55316.1"/>
    </source>
</evidence>